<proteinExistence type="predicted"/>
<evidence type="ECO:0000259" key="5">
    <source>
        <dbReference type="PROSITE" id="PS51916"/>
    </source>
</evidence>
<feature type="region of interest" description="Disordered" evidence="4">
    <location>
        <begin position="951"/>
        <end position="981"/>
    </location>
</feature>
<dbReference type="GO" id="GO:0031011">
    <property type="term" value="C:Ino80 complex"/>
    <property type="evidence" value="ECO:0007669"/>
    <property type="project" value="InterPro"/>
</dbReference>
<feature type="coiled-coil region" evidence="3">
    <location>
        <begin position="1362"/>
        <end position="1426"/>
    </location>
</feature>
<dbReference type="GeneID" id="117640193"/>
<dbReference type="InParanoid" id="A0A6P8ZHT2"/>
<dbReference type="Pfam" id="PF25793">
    <property type="entry name" value="WHD_2nd_NFRKB"/>
    <property type="match status" value="1"/>
</dbReference>
<comment type="subcellular location">
    <subcellularLocation>
        <location evidence="1">Nucleus</location>
    </subcellularLocation>
</comment>
<dbReference type="InterPro" id="IPR057748">
    <property type="entry name" value="NFRKB_WH_2"/>
</dbReference>
<keyword evidence="6" id="KW-1185">Reference proteome</keyword>
<evidence type="ECO:0000256" key="1">
    <source>
        <dbReference type="ARBA" id="ARBA00004123"/>
    </source>
</evidence>
<gene>
    <name evidence="7" type="primary">LOC117640193</name>
</gene>
<evidence type="ECO:0000256" key="2">
    <source>
        <dbReference type="ARBA" id="ARBA00023242"/>
    </source>
</evidence>
<dbReference type="Proteomes" id="UP000515158">
    <property type="component" value="Unplaced"/>
</dbReference>
<feature type="compositionally biased region" description="Basic and acidic residues" evidence="4">
    <location>
        <begin position="227"/>
        <end position="237"/>
    </location>
</feature>
<dbReference type="InterPro" id="IPR025220">
    <property type="entry name" value="NFRKB_WH_1"/>
</dbReference>
<dbReference type="CDD" id="cd21865">
    <property type="entry name" value="DEUBAD_NFRKB"/>
    <property type="match status" value="1"/>
</dbReference>
<organism evidence="7">
    <name type="scientific">Thrips palmi</name>
    <name type="common">Melon thrips</name>
    <dbReference type="NCBI Taxonomy" id="161013"/>
    <lineage>
        <taxon>Eukaryota</taxon>
        <taxon>Metazoa</taxon>
        <taxon>Ecdysozoa</taxon>
        <taxon>Arthropoda</taxon>
        <taxon>Hexapoda</taxon>
        <taxon>Insecta</taxon>
        <taxon>Pterygota</taxon>
        <taxon>Neoptera</taxon>
        <taxon>Paraneoptera</taxon>
        <taxon>Thysanoptera</taxon>
        <taxon>Terebrantia</taxon>
        <taxon>Thripoidea</taxon>
        <taxon>Thripidae</taxon>
        <taxon>Thrips</taxon>
    </lineage>
</organism>
<dbReference type="Pfam" id="PF14465">
    <property type="entry name" value="WHD_1st_NFRKB"/>
    <property type="match status" value="1"/>
</dbReference>
<evidence type="ECO:0000313" key="6">
    <source>
        <dbReference type="Proteomes" id="UP000515158"/>
    </source>
</evidence>
<feature type="compositionally biased region" description="Low complexity" evidence="4">
    <location>
        <begin position="7"/>
        <end position="41"/>
    </location>
</feature>
<feature type="region of interest" description="Disordered" evidence="4">
    <location>
        <begin position="478"/>
        <end position="505"/>
    </location>
</feature>
<dbReference type="RefSeq" id="XP_034232399.1">
    <property type="nucleotide sequence ID" value="XM_034376508.1"/>
</dbReference>
<reference evidence="7" key="1">
    <citation type="submission" date="2025-08" db="UniProtKB">
        <authorList>
            <consortium name="RefSeq"/>
        </authorList>
    </citation>
    <scope>IDENTIFICATION</scope>
    <source>
        <tissue evidence="7">Total insect</tissue>
    </source>
</reference>
<feature type="domain" description="DEUBAD" evidence="5">
    <location>
        <begin position="63"/>
        <end position="179"/>
    </location>
</feature>
<feature type="compositionally biased region" description="Basic residues" evidence="4">
    <location>
        <begin position="361"/>
        <end position="372"/>
    </location>
</feature>
<keyword evidence="2" id="KW-0539">Nucleus</keyword>
<evidence type="ECO:0000256" key="3">
    <source>
        <dbReference type="SAM" id="Coils"/>
    </source>
</evidence>
<feature type="region of interest" description="Disordered" evidence="4">
    <location>
        <begin position="1207"/>
        <end position="1228"/>
    </location>
</feature>
<feature type="region of interest" description="Disordered" evidence="4">
    <location>
        <begin position="523"/>
        <end position="545"/>
    </location>
</feature>
<dbReference type="OrthoDB" id="70874at2759"/>
<name>A0A6P8ZHT2_THRPL</name>
<keyword evidence="3" id="KW-0175">Coiled coil</keyword>
<feature type="region of interest" description="Disordered" evidence="4">
    <location>
        <begin position="419"/>
        <end position="447"/>
    </location>
</feature>
<feature type="coiled-coil region" evidence="3">
    <location>
        <begin position="1512"/>
        <end position="1547"/>
    </location>
</feature>
<dbReference type="PROSITE" id="PS51916">
    <property type="entry name" value="DEUBAD"/>
    <property type="match status" value="1"/>
</dbReference>
<feature type="region of interest" description="Disordered" evidence="4">
    <location>
        <begin position="1"/>
        <end position="48"/>
    </location>
</feature>
<dbReference type="InterPro" id="IPR024867">
    <property type="entry name" value="NFRKB"/>
</dbReference>
<dbReference type="GO" id="GO:0002020">
    <property type="term" value="F:protease binding"/>
    <property type="evidence" value="ECO:0007669"/>
    <property type="project" value="TreeGrafter"/>
</dbReference>
<evidence type="ECO:0000313" key="7">
    <source>
        <dbReference type="RefSeq" id="XP_034232399.1"/>
    </source>
</evidence>
<feature type="region of interest" description="Disordered" evidence="4">
    <location>
        <begin position="357"/>
        <end position="400"/>
    </location>
</feature>
<feature type="compositionally biased region" description="Basic and acidic residues" evidence="4">
    <location>
        <begin position="969"/>
        <end position="979"/>
    </location>
</feature>
<dbReference type="Gene3D" id="1.10.10.2430">
    <property type="entry name" value="NFRKB winged helix-like domain"/>
    <property type="match status" value="1"/>
</dbReference>
<evidence type="ECO:0000256" key="4">
    <source>
        <dbReference type="SAM" id="MobiDB-lite"/>
    </source>
</evidence>
<dbReference type="PANTHER" id="PTHR13052:SF3">
    <property type="entry name" value="NUCLEAR FACTOR RELATED TO KAPPA-B-BINDING PROTEIN"/>
    <property type="match status" value="1"/>
</dbReference>
<protein>
    <submittedName>
        <fullName evidence="7">Uncharacterized protein LOC117640193 isoform X1</fullName>
    </submittedName>
</protein>
<dbReference type="KEGG" id="tpal:117640193"/>
<feature type="compositionally biased region" description="Polar residues" evidence="4">
    <location>
        <begin position="1056"/>
        <end position="1067"/>
    </location>
</feature>
<feature type="region of interest" description="Disordered" evidence="4">
    <location>
        <begin position="1052"/>
        <end position="1081"/>
    </location>
</feature>
<feature type="region of interest" description="Disordered" evidence="4">
    <location>
        <begin position="227"/>
        <end position="248"/>
    </location>
</feature>
<dbReference type="InterPro" id="IPR044867">
    <property type="entry name" value="DEUBAD_dom"/>
</dbReference>
<dbReference type="PANTHER" id="PTHR13052">
    <property type="entry name" value="NFRKB-RELATED"/>
    <property type="match status" value="1"/>
</dbReference>
<accession>A0A6P8ZHT2</accession>
<dbReference type="InterPro" id="IPR038106">
    <property type="entry name" value="NFRKB_winged_sf"/>
</dbReference>
<sequence length="2062" mass="224758">MEDGMDDSSSNEYDSSTDSSAASSQEDSSLGGSDNSSSSSEESLDPLTKLEDCKVNGTVLQLPQGLCEQEDVFQQLLSHETWKNLSSANREHLKKFLPTFTSNNDAEQEASLQLLFSGENMRFGNPLKDFHRNLKNGYYRPDIARMRCLLKKALSREYNYSQKRYYFRVMKSVLVSRQKLLQAANILPPGVNPKVPKLPAPPRTQHLSTREFRTRRRYFQELRAVRQEVGESGHSSDDENYPEGPPAQMNKKLKRRLSVLETSLCPEMRRVVSTLAAKPAGLDLAANVTASNNPYEISDDAYRNMLVRHKKRRLAGDVHPELNCLGRSLHDVVDRANRIMSKKGLPSGIMKFESPLTLGKQHSKQVQKRRNSKVQQESAVPSPGPIVQMADSSDMAESDDDDVISVTRLTEDTDKLQKVRDKKLVEKDKENESKERGKERDLEKEREKEKVVIKDKEQEEWDKFIGNDADKLAIVSSPRASTGKPKKKNVVARPGKPNNLSGLPTSRRILKGELENAVDNILNTGTTPSLTDTKSLQTVKEPPTQSIQTPKLLLQDQLKEEDVGVKVVQTTTSFPTAQNSSLLQDLSNIDMMSLPIDIEEPEGELNIEYAPPTPSLMQDTHLCFFSLLRDLICTAREQSMSLSNLQAGLRKWQESPISPLNDWYPLAANSGGWVASLTSALTFLSGQLPDMHPDEFVPYLEYKPALRKYQWIGAGRDSDNLLMPLCTYWLERRDEAAEMQSRENKKRQDQFNSERDLDNIYVDDDEMGATLPVDPSNDFSDRVESPLPSCNPTDWIVVPTTLEEKLEFRSQELERFANPLRAFTYKMHGYDSVVGPLRGVYSTGSGNVKPRGHSLLVSDRPNYVTILALVRDAVARLPNGQGTRMDICELLKDSQYLKPGATEQTVQSVVSGALDRLHYEPDPCVKYEPKRKIWICLHRSRSMEEYEQMHQQQQGMGKYKNQRKTGSRVKKEKDNKAETKAAVATVANAPRLVPQVEAEVTNMPTGLHTIQVTTRPAVSLTSGSLWNTPMELPLLPSTTSSTASTMVSTPSATAPITLSTPSPSPRTILSGRLPSSPAVGRKSSKKQILAVESVDTIAPVSASNVRSVLSSPSATADGSKPVQQQILMGGRLISSTAGRKSLVMTSSSGVQQVMQLATPSKQSTAGTVISSQGTVILSASPITVNANTTAVCNTTSSSTVQWATVATSPGTGQRPTMVIPQPQQSSPKKTVEVKRTLAKPSEASGLTGLTQTVTLDANAQRQLKQQQQLLLMKQRQQQAIAQQVVSQQTVPQQVIAQQVLAQQAVQQQAVTQQAIQQQVIAQQVVPQQSVVQQGIQPQTVHQAAQQQTAQQQQIQQHQQFQLQLQQQQQIQLQQQLQAQQLQQVQPQLQAIQPQEPSKNQDHDQRVQALELDSKQQEQLQQQKQQKIALPTVQKQQLQQQTLQLLQQQLKDKPGALSLSNIQLVDQSGTVMAVQTSESGATIARPRQNLVLVRQAGGDQAALTAMVQKQQQLLLLKQKQQQSVKELSEAQQQQLQLRQRQVQELLKQQLKAQQAGKVQPAAAQGQLQQQIVVVSGSSQQQVKQQLTAAQQKQAQTQLVVLKQPRGQGQLVNAVGGILPQQMFVVKTKAGAGQKQVLTQLTAEQQAGLLALQRQQQQQLQIQQQQQQQPQQQLQQQPIAQQQHLQQNPPPLQLQQQPVTTAVSQIQLVDQSQQRQQIQQVLQSQGKGVRGTSILGQGILTTAALTSSTVTTASAKQGPPPMVAKVVTNSHGQLITMEALQAQSKAGTLRVAPAVGKAGQPNQLIQIAGSGTGSVPQFAVVSQGNIISLASSINTQRIVPQALTLSASGSTTTAVTASKMSAGIMNATISQPSGNLRMVGGTGLNIAHIGGKPVLLASKQQGLQGQNVILTSPGGGQQTVLLASQPLRPASSVSGTTSQPAVTAAAGSNAVVLQQAGGTQQILLPPGFQGGTINLKSIQGIQGLQGLKVIPVAQATQADGTKGRSQMFARIISPSTVRASGVQQQQAIGVAVAAAGTAGTTTVAAAHSAQAPGLGTPITPTTTI</sequence>